<reference evidence="5" key="1">
    <citation type="submission" date="2011-12" db="EMBL/GenBank/DDBJ databases">
        <title>The complete genome of chromosome of Sulfobacillus acidophilus DSM 10332.</title>
        <authorList>
            <person name="Lucas S."/>
            <person name="Han J."/>
            <person name="Lapidus A."/>
            <person name="Bruce D."/>
            <person name="Goodwin L."/>
            <person name="Pitluck S."/>
            <person name="Peters L."/>
            <person name="Kyrpides N."/>
            <person name="Mavromatis K."/>
            <person name="Ivanova N."/>
            <person name="Mikhailova N."/>
            <person name="Chertkov O."/>
            <person name="Saunders E."/>
            <person name="Detter J.C."/>
            <person name="Tapia R."/>
            <person name="Han C."/>
            <person name="Land M."/>
            <person name="Hauser L."/>
            <person name="Markowitz V."/>
            <person name="Cheng J.-F."/>
            <person name="Hugenholtz P."/>
            <person name="Woyke T."/>
            <person name="Wu D."/>
            <person name="Pukall R."/>
            <person name="Gehrich-Schroeter G."/>
            <person name="Schneider S."/>
            <person name="Klenk H.-P."/>
            <person name="Eisen J.A."/>
        </authorList>
    </citation>
    <scope>NUCLEOTIDE SEQUENCE [LARGE SCALE GENOMIC DNA]</scope>
    <source>
        <strain evidence="5">ATCC 700253 / DSM 10332 / NAL</strain>
    </source>
</reference>
<dbReference type="InterPro" id="IPR050832">
    <property type="entry name" value="Bact_Acetyltransf"/>
</dbReference>
<dbReference type="STRING" id="679936.Sulac_0635"/>
<sequence length="149" mass="16857">MVIREALASDRNALQSLYEELVSRNVLVTPTQIERFRKDDDNFLFVCDDSGLVLETAQLGICMDAMFNNQPFAVVENVIVDSRHRRKGVGMRLLHHIETVCRTRHCTMIMLVSGAERHGGHALFKRAGYVSDAMVGFKKYLGQSKGKRT</sequence>
<reference evidence="4 5" key="2">
    <citation type="journal article" date="2012" name="Stand. Genomic Sci.">
        <title>Complete genome sequence of the moderately thermophilic mineral-sulfide-oxidizing firmicute Sulfobacillus acidophilus type strain (NAL(T)).</title>
        <authorList>
            <person name="Anderson I."/>
            <person name="Chertkov O."/>
            <person name="Chen A."/>
            <person name="Saunders E."/>
            <person name="Lapidus A."/>
            <person name="Nolan M."/>
            <person name="Lucas S."/>
            <person name="Hammon N."/>
            <person name="Deshpande S."/>
            <person name="Cheng J.F."/>
            <person name="Han C."/>
            <person name="Tapia R."/>
            <person name="Goodwin L.A."/>
            <person name="Pitluck S."/>
            <person name="Liolios K."/>
            <person name="Pagani I."/>
            <person name="Ivanova N."/>
            <person name="Mikhailova N."/>
            <person name="Pati A."/>
            <person name="Palaniappan K."/>
            <person name="Land M."/>
            <person name="Pan C."/>
            <person name="Rohde M."/>
            <person name="Pukall R."/>
            <person name="Goker M."/>
            <person name="Detter J.C."/>
            <person name="Woyke T."/>
            <person name="Bristow J."/>
            <person name="Eisen J.A."/>
            <person name="Markowitz V."/>
            <person name="Hugenholtz P."/>
            <person name="Kyrpides N.C."/>
            <person name="Klenk H.P."/>
            <person name="Mavromatis K."/>
        </authorList>
    </citation>
    <scope>NUCLEOTIDE SEQUENCE [LARGE SCALE GENOMIC DNA]</scope>
    <source>
        <strain evidence="5">ATCC 700253 / DSM 10332 / NAL</strain>
    </source>
</reference>
<dbReference type="HOGENOM" id="CLU_013985_34_5_9"/>
<keyword evidence="5" id="KW-1185">Reference proteome</keyword>
<dbReference type="Gene3D" id="3.40.630.30">
    <property type="match status" value="1"/>
</dbReference>
<dbReference type="InterPro" id="IPR000182">
    <property type="entry name" value="GNAT_dom"/>
</dbReference>
<evidence type="ECO:0000256" key="2">
    <source>
        <dbReference type="ARBA" id="ARBA00023315"/>
    </source>
</evidence>
<name>G8TZY2_SULAD</name>
<proteinExistence type="predicted"/>
<dbReference type="Proteomes" id="UP000005439">
    <property type="component" value="Chromosome"/>
</dbReference>
<keyword evidence="2" id="KW-0012">Acyltransferase</keyword>
<dbReference type="InterPro" id="IPR016181">
    <property type="entry name" value="Acyl_CoA_acyltransferase"/>
</dbReference>
<evidence type="ECO:0000313" key="5">
    <source>
        <dbReference type="Proteomes" id="UP000005439"/>
    </source>
</evidence>
<dbReference type="CDD" id="cd04301">
    <property type="entry name" value="NAT_SF"/>
    <property type="match status" value="1"/>
</dbReference>
<dbReference type="PANTHER" id="PTHR43877">
    <property type="entry name" value="AMINOALKYLPHOSPHONATE N-ACETYLTRANSFERASE-RELATED-RELATED"/>
    <property type="match status" value="1"/>
</dbReference>
<dbReference type="Pfam" id="PF00583">
    <property type="entry name" value="Acetyltransf_1"/>
    <property type="match status" value="1"/>
</dbReference>
<gene>
    <name evidence="4" type="ordered locus">Sulac_0635</name>
</gene>
<protein>
    <submittedName>
        <fullName evidence="4">GCN5-related N-acetyltransferase</fullName>
    </submittedName>
</protein>
<evidence type="ECO:0000256" key="1">
    <source>
        <dbReference type="ARBA" id="ARBA00022679"/>
    </source>
</evidence>
<accession>G8TZY2</accession>
<evidence type="ECO:0000313" key="4">
    <source>
        <dbReference type="EMBL" id="AEW04151.1"/>
    </source>
</evidence>
<feature type="domain" description="N-acetyltransferase" evidence="3">
    <location>
        <begin position="1"/>
        <end position="149"/>
    </location>
</feature>
<dbReference type="PATRIC" id="fig|679936.5.peg.681"/>
<dbReference type="PROSITE" id="PS51186">
    <property type="entry name" value="GNAT"/>
    <property type="match status" value="1"/>
</dbReference>
<dbReference type="KEGG" id="sap:Sulac_0635"/>
<organism evidence="4 5">
    <name type="scientific">Sulfobacillus acidophilus (strain ATCC 700253 / DSM 10332 / NAL)</name>
    <dbReference type="NCBI Taxonomy" id="679936"/>
    <lineage>
        <taxon>Bacteria</taxon>
        <taxon>Bacillati</taxon>
        <taxon>Bacillota</taxon>
        <taxon>Clostridia</taxon>
        <taxon>Eubacteriales</taxon>
        <taxon>Clostridiales Family XVII. Incertae Sedis</taxon>
        <taxon>Sulfobacillus</taxon>
    </lineage>
</organism>
<dbReference type="AlphaFoldDB" id="G8TZY2"/>
<keyword evidence="1" id="KW-0808">Transferase</keyword>
<dbReference type="EMBL" id="CP003179">
    <property type="protein sequence ID" value="AEW04151.1"/>
    <property type="molecule type" value="Genomic_DNA"/>
</dbReference>
<dbReference type="GO" id="GO:0016747">
    <property type="term" value="F:acyltransferase activity, transferring groups other than amino-acyl groups"/>
    <property type="evidence" value="ECO:0007669"/>
    <property type="project" value="InterPro"/>
</dbReference>
<evidence type="ECO:0000259" key="3">
    <source>
        <dbReference type="PROSITE" id="PS51186"/>
    </source>
</evidence>
<dbReference type="SUPFAM" id="SSF55729">
    <property type="entry name" value="Acyl-CoA N-acyltransferases (Nat)"/>
    <property type="match status" value="1"/>
</dbReference>